<keyword evidence="2" id="KW-0032">Aminotransferase</keyword>
<dbReference type="AlphaFoldDB" id="A0A7Y6NQA2"/>
<dbReference type="InterPro" id="IPR015422">
    <property type="entry name" value="PyrdxlP-dep_Trfase_small"/>
</dbReference>
<dbReference type="Pfam" id="PF00155">
    <property type="entry name" value="Aminotran_1_2"/>
    <property type="match status" value="1"/>
</dbReference>
<dbReference type="Gene3D" id="3.40.640.10">
    <property type="entry name" value="Type I PLP-dependent aspartate aminotransferase-like (Major domain)"/>
    <property type="match status" value="1"/>
</dbReference>
<proteinExistence type="predicted"/>
<feature type="domain" description="Aminotransferase class I/classII large" evidence="1">
    <location>
        <begin position="32"/>
        <end position="331"/>
    </location>
</feature>
<dbReference type="GO" id="GO:0008483">
    <property type="term" value="F:transaminase activity"/>
    <property type="evidence" value="ECO:0007669"/>
    <property type="project" value="UniProtKB-KW"/>
</dbReference>
<comment type="caution">
    <text evidence="2">The sequence shown here is derived from an EMBL/GenBank/DDBJ whole genome shotgun (WGS) entry which is preliminary data.</text>
</comment>
<organism evidence="2 3">
    <name type="scientific">Piscinibacter koreensis</name>
    <dbReference type="NCBI Taxonomy" id="2742824"/>
    <lineage>
        <taxon>Bacteria</taxon>
        <taxon>Pseudomonadati</taxon>
        <taxon>Pseudomonadota</taxon>
        <taxon>Betaproteobacteria</taxon>
        <taxon>Burkholderiales</taxon>
        <taxon>Sphaerotilaceae</taxon>
        <taxon>Piscinibacter</taxon>
    </lineage>
</organism>
<evidence type="ECO:0000313" key="3">
    <source>
        <dbReference type="Proteomes" id="UP000529637"/>
    </source>
</evidence>
<gene>
    <name evidence="2" type="ORF">HQN59_16565</name>
</gene>
<dbReference type="GO" id="GO:0030170">
    <property type="term" value="F:pyridoxal phosphate binding"/>
    <property type="evidence" value="ECO:0007669"/>
    <property type="project" value="InterPro"/>
</dbReference>
<protein>
    <submittedName>
        <fullName evidence="2">Aminotransferase class I/II-fold pyridoxal phosphate-dependent enzyme</fullName>
    </submittedName>
</protein>
<evidence type="ECO:0000259" key="1">
    <source>
        <dbReference type="Pfam" id="PF00155"/>
    </source>
</evidence>
<evidence type="ECO:0000313" key="2">
    <source>
        <dbReference type="EMBL" id="NUZ07378.1"/>
    </source>
</evidence>
<dbReference type="SUPFAM" id="SSF53383">
    <property type="entry name" value="PLP-dependent transferases"/>
    <property type="match status" value="1"/>
</dbReference>
<dbReference type="InterPro" id="IPR015424">
    <property type="entry name" value="PyrdxlP-dep_Trfase"/>
</dbReference>
<dbReference type="EMBL" id="JABWMJ010000008">
    <property type="protein sequence ID" value="NUZ07378.1"/>
    <property type="molecule type" value="Genomic_DNA"/>
</dbReference>
<name>A0A7Y6NQA2_9BURK</name>
<dbReference type="Proteomes" id="UP000529637">
    <property type="component" value="Unassembled WGS sequence"/>
</dbReference>
<dbReference type="Gene3D" id="3.90.1150.10">
    <property type="entry name" value="Aspartate Aminotransferase, domain 1"/>
    <property type="match status" value="1"/>
</dbReference>
<keyword evidence="3" id="KW-1185">Reference proteome</keyword>
<sequence length="350" mass="37107">MHGGADARGAARWDFSTCANAAGPCPTALAAVQAADATRYPDPAARAVRQALAALHGVEPERILLAASASEFIQRITAVTGRLWPGAVQVPRWAYGDYAVAAAAWGRACHVEGEQGAEGASGEERVGSACRRQPCTLRWYADPTSPMGLDGDPPDVDARRFPAVLDAVYAPLRLQGTSAWTASGRDAVFVLHSPNKALGLTGVRGAYAVAPAHDSGDGVAGYDVTACRKALQAAAPSWPLSAHADAMLRAWALPETQAWVADSHAVLAGWKSDLLRRLSARGFEVRASVTPYAVVRPRIWVEPALLREHEVGVRDTSSFGLPGWWRVSVQAPAAQDAFMHALDLAERRPG</sequence>
<accession>A0A7Y6NQA2</accession>
<dbReference type="InterPro" id="IPR015421">
    <property type="entry name" value="PyrdxlP-dep_Trfase_major"/>
</dbReference>
<reference evidence="2 3" key="1">
    <citation type="submission" date="2020-06" db="EMBL/GenBank/DDBJ databases">
        <title>Schlegella sp. ID0723 isolated from air conditioner.</title>
        <authorList>
            <person name="Kim D.Y."/>
            <person name="Kim D.-U."/>
        </authorList>
    </citation>
    <scope>NUCLEOTIDE SEQUENCE [LARGE SCALE GENOMIC DNA]</scope>
    <source>
        <strain evidence="2 3">ID0723</strain>
    </source>
</reference>
<keyword evidence="2" id="KW-0808">Transferase</keyword>
<dbReference type="InterPro" id="IPR004839">
    <property type="entry name" value="Aminotransferase_I/II_large"/>
</dbReference>